<feature type="transmembrane region" description="Helical" evidence="1">
    <location>
        <begin position="42"/>
        <end position="64"/>
    </location>
</feature>
<gene>
    <name evidence="2" type="ORF">LCGC14_1563450</name>
</gene>
<evidence type="ECO:0000313" key="2">
    <source>
        <dbReference type="EMBL" id="KKM41894.1"/>
    </source>
</evidence>
<sequence>MRLNWEDIGYSVLYGILGGCISAWLCIRILKILMISSNKLILLFIILSFSIPFLISGYLIYWYLHKDDDIYADRDLFKIMMVTEHKGLDKGKED</sequence>
<organism evidence="2">
    <name type="scientific">marine sediment metagenome</name>
    <dbReference type="NCBI Taxonomy" id="412755"/>
    <lineage>
        <taxon>unclassified sequences</taxon>
        <taxon>metagenomes</taxon>
        <taxon>ecological metagenomes</taxon>
    </lineage>
</organism>
<evidence type="ECO:0000256" key="1">
    <source>
        <dbReference type="SAM" id="Phobius"/>
    </source>
</evidence>
<keyword evidence="1" id="KW-0472">Membrane</keyword>
<reference evidence="2" key="1">
    <citation type="journal article" date="2015" name="Nature">
        <title>Complex archaea that bridge the gap between prokaryotes and eukaryotes.</title>
        <authorList>
            <person name="Spang A."/>
            <person name="Saw J.H."/>
            <person name="Jorgensen S.L."/>
            <person name="Zaremba-Niedzwiedzka K."/>
            <person name="Martijn J."/>
            <person name="Lind A.E."/>
            <person name="van Eijk R."/>
            <person name="Schleper C."/>
            <person name="Guy L."/>
            <person name="Ettema T.J."/>
        </authorList>
    </citation>
    <scope>NUCLEOTIDE SEQUENCE</scope>
</reference>
<dbReference type="EMBL" id="LAZR01012101">
    <property type="protein sequence ID" value="KKM41894.1"/>
    <property type="molecule type" value="Genomic_DNA"/>
</dbReference>
<comment type="caution">
    <text evidence="2">The sequence shown here is derived from an EMBL/GenBank/DDBJ whole genome shotgun (WGS) entry which is preliminary data.</text>
</comment>
<protein>
    <submittedName>
        <fullName evidence="2">Uncharacterized protein</fullName>
    </submittedName>
</protein>
<name>A0A0F9J7Z8_9ZZZZ</name>
<dbReference type="PROSITE" id="PS51257">
    <property type="entry name" value="PROKAR_LIPOPROTEIN"/>
    <property type="match status" value="1"/>
</dbReference>
<proteinExistence type="predicted"/>
<dbReference type="AlphaFoldDB" id="A0A0F9J7Z8"/>
<feature type="transmembrane region" description="Helical" evidence="1">
    <location>
        <begin position="12"/>
        <end position="30"/>
    </location>
</feature>
<accession>A0A0F9J7Z8</accession>
<keyword evidence="1" id="KW-1133">Transmembrane helix</keyword>
<keyword evidence="1" id="KW-0812">Transmembrane</keyword>